<dbReference type="InterPro" id="IPR003425">
    <property type="entry name" value="CCB3/YggT"/>
</dbReference>
<evidence type="ECO:0000313" key="2">
    <source>
        <dbReference type="EMBL" id="SUZ99737.1"/>
    </source>
</evidence>
<accession>A0A381SBX1</accession>
<dbReference type="PANTHER" id="PTHR33219:SF14">
    <property type="entry name" value="PROTEIN COFACTOR ASSEMBLY OF COMPLEX C SUBUNIT B CCB3, CHLOROPLASTIC-RELATED"/>
    <property type="match status" value="1"/>
</dbReference>
<keyword evidence="1" id="KW-1133">Transmembrane helix</keyword>
<reference evidence="2" key="1">
    <citation type="submission" date="2018-05" db="EMBL/GenBank/DDBJ databases">
        <authorList>
            <person name="Lanie J.A."/>
            <person name="Ng W.-L."/>
            <person name="Kazmierczak K.M."/>
            <person name="Andrzejewski T.M."/>
            <person name="Davidsen T.M."/>
            <person name="Wayne K.J."/>
            <person name="Tettelin H."/>
            <person name="Glass J.I."/>
            <person name="Rusch D."/>
            <person name="Podicherti R."/>
            <person name="Tsui H.-C.T."/>
            <person name="Winkler M.E."/>
        </authorList>
    </citation>
    <scope>NUCLEOTIDE SEQUENCE</scope>
</reference>
<protein>
    <recommendedName>
        <fullName evidence="3">YggT family protein</fullName>
    </recommendedName>
</protein>
<proteinExistence type="predicted"/>
<name>A0A381SBX1_9ZZZZ</name>
<dbReference type="GO" id="GO:0016020">
    <property type="term" value="C:membrane"/>
    <property type="evidence" value="ECO:0007669"/>
    <property type="project" value="InterPro"/>
</dbReference>
<organism evidence="2">
    <name type="scientific">marine metagenome</name>
    <dbReference type="NCBI Taxonomy" id="408172"/>
    <lineage>
        <taxon>unclassified sequences</taxon>
        <taxon>metagenomes</taxon>
        <taxon>ecological metagenomes</taxon>
    </lineage>
</organism>
<gene>
    <name evidence="2" type="ORF">METZ01_LOCUS52591</name>
</gene>
<evidence type="ECO:0000256" key="1">
    <source>
        <dbReference type="SAM" id="Phobius"/>
    </source>
</evidence>
<keyword evidence="1" id="KW-0472">Membrane</keyword>
<feature type="transmembrane region" description="Helical" evidence="1">
    <location>
        <begin position="33"/>
        <end position="51"/>
    </location>
</feature>
<dbReference type="Pfam" id="PF02325">
    <property type="entry name" value="CCB3_YggT"/>
    <property type="match status" value="1"/>
</dbReference>
<keyword evidence="1" id="KW-0812">Transmembrane</keyword>
<sequence>MGDIVCWLLTLYFWILLLRVVSSWFPISPQGTAASIVGFLLLVTDPVLVPLRRILPPVRLGSVGLDLSPLVAFFGLVFLQGIICN</sequence>
<dbReference type="EMBL" id="UINC01002732">
    <property type="protein sequence ID" value="SUZ99737.1"/>
    <property type="molecule type" value="Genomic_DNA"/>
</dbReference>
<dbReference type="PANTHER" id="PTHR33219">
    <property type="entry name" value="YLMG HOMOLOG PROTEIN 2, CHLOROPLASTIC"/>
    <property type="match status" value="1"/>
</dbReference>
<evidence type="ECO:0008006" key="3">
    <source>
        <dbReference type="Google" id="ProtNLM"/>
    </source>
</evidence>
<dbReference type="AlphaFoldDB" id="A0A381SBX1"/>
<feature type="transmembrane region" description="Helical" evidence="1">
    <location>
        <begin position="63"/>
        <end position="83"/>
    </location>
</feature>